<accession>A0A9D4B8W8</accession>
<sequence>MAPLLLLLLAALPLPLGGSGRFAQPRLRHLQAAPCAPRGGPEPECPALYASEPARPGHKLRALLPDGSAAASGAKRGGPGAPPAHDALLLLDPSPGASFGHPLRLFQLDFGVSPRRCRGPDRVYLGSYECLTLALRSRCENQTKRRGRGGQGTRGEPLVGGCEIHFLPLVVAAQDPKRQQRLRCVELPGFSPCPQPLPVVSPGPAAARCELARNTRRCHRQQLPSHKSCRMYQTCDHAVLMSGAARLWPLPAQPAEPRAALKAVSPAAGGWQDQITYPHHARNLRLFGQMLRRNGFRQEHIKAFFAGDGQAPVAAEVGDVYPATEKLLIRSHLALVCRTRHCADSLVLYLNSPTRSDGTMLLWDTNKNGIADPKERYPVAELLADLEGCSARRVFLFLDQSYPGPLAKKLLASGRHGNVVLVSGQRGSDFARGSAFSEFWARLQPDQCLLQHLLQAGPRAAGSSPGATLQLLNVTLAGAPCHSTLALTEDEFLGCQNLPTMLWYQATHTQQQQDDD</sequence>
<protein>
    <submittedName>
        <fullName evidence="2">Uncharacterized protein</fullName>
    </submittedName>
</protein>
<proteinExistence type="predicted"/>
<gene>
    <name evidence="2" type="ORF">KIL84_013042</name>
</gene>
<feature type="signal peptide" evidence="1">
    <location>
        <begin position="1"/>
        <end position="19"/>
    </location>
</feature>
<comment type="caution">
    <text evidence="2">The sequence shown here is derived from an EMBL/GenBank/DDBJ whole genome shotgun (WGS) entry which is preliminary data.</text>
</comment>
<evidence type="ECO:0000256" key="1">
    <source>
        <dbReference type="SAM" id="SignalP"/>
    </source>
</evidence>
<dbReference type="PANTHER" id="PTHR35842:SF1">
    <property type="entry name" value="SI:CH211-67E16.11"/>
    <property type="match status" value="1"/>
</dbReference>
<evidence type="ECO:0000313" key="3">
    <source>
        <dbReference type="Proteomes" id="UP000827986"/>
    </source>
</evidence>
<organism evidence="2 3">
    <name type="scientific">Mauremys mutica</name>
    <name type="common">yellowpond turtle</name>
    <dbReference type="NCBI Taxonomy" id="74926"/>
    <lineage>
        <taxon>Eukaryota</taxon>
        <taxon>Metazoa</taxon>
        <taxon>Chordata</taxon>
        <taxon>Craniata</taxon>
        <taxon>Vertebrata</taxon>
        <taxon>Euteleostomi</taxon>
        <taxon>Archelosauria</taxon>
        <taxon>Testudinata</taxon>
        <taxon>Testudines</taxon>
        <taxon>Cryptodira</taxon>
        <taxon>Durocryptodira</taxon>
        <taxon>Testudinoidea</taxon>
        <taxon>Geoemydidae</taxon>
        <taxon>Geoemydinae</taxon>
        <taxon>Mauremys</taxon>
    </lineage>
</organism>
<reference evidence="2" key="1">
    <citation type="submission" date="2021-09" db="EMBL/GenBank/DDBJ databases">
        <title>The genome of Mauremys mutica provides insights into the evolution of semi-aquatic lifestyle.</title>
        <authorList>
            <person name="Gong S."/>
            <person name="Gao Y."/>
        </authorList>
    </citation>
    <scope>NUCLEOTIDE SEQUENCE</scope>
    <source>
        <strain evidence="2">MM-2020</strain>
        <tissue evidence="2">Muscle</tissue>
    </source>
</reference>
<dbReference type="AlphaFoldDB" id="A0A9D4B8W8"/>
<name>A0A9D4B8W8_9SAUR</name>
<keyword evidence="3" id="KW-1185">Reference proteome</keyword>
<dbReference type="EMBL" id="JAHDVG010000464">
    <property type="protein sequence ID" value="KAH1185101.1"/>
    <property type="molecule type" value="Genomic_DNA"/>
</dbReference>
<feature type="chain" id="PRO_5039051218" evidence="1">
    <location>
        <begin position="20"/>
        <end position="516"/>
    </location>
</feature>
<keyword evidence="1" id="KW-0732">Signal</keyword>
<dbReference type="Proteomes" id="UP000827986">
    <property type="component" value="Unassembled WGS sequence"/>
</dbReference>
<evidence type="ECO:0000313" key="2">
    <source>
        <dbReference type="EMBL" id="KAH1185101.1"/>
    </source>
</evidence>
<dbReference type="PANTHER" id="PTHR35842">
    <property type="entry name" value="SI:CH211-67E16.11"/>
    <property type="match status" value="1"/>
</dbReference>